<reference evidence="2 3" key="1">
    <citation type="submission" date="2020-07" db="EMBL/GenBank/DDBJ databases">
        <title>Roseicoccus Jingziensis gen. nov., sp. nov., isolated from coastal seawater.</title>
        <authorList>
            <person name="Feng X."/>
        </authorList>
    </citation>
    <scope>NUCLEOTIDE SEQUENCE [LARGE SCALE GENOMIC DNA]</scope>
    <source>
        <strain evidence="2 3">N1E253</strain>
    </source>
</reference>
<evidence type="ECO:0000256" key="1">
    <source>
        <dbReference type="SAM" id="Phobius"/>
    </source>
</evidence>
<dbReference type="AlphaFoldDB" id="A0A851GBE9"/>
<keyword evidence="3" id="KW-1185">Reference proteome</keyword>
<keyword evidence="1" id="KW-0472">Membrane</keyword>
<dbReference type="SUPFAM" id="SSF52833">
    <property type="entry name" value="Thioredoxin-like"/>
    <property type="match status" value="1"/>
</dbReference>
<name>A0A851GBE9_9BACT</name>
<protein>
    <recommendedName>
        <fullName evidence="4">Thioredoxin domain-containing protein</fullName>
    </recommendedName>
</protein>
<gene>
    <name evidence="2" type="ORF">HW115_03940</name>
</gene>
<proteinExistence type="predicted"/>
<dbReference type="RefSeq" id="WP_178931256.1">
    <property type="nucleotide sequence ID" value="NZ_JACBAZ010000001.1"/>
</dbReference>
<evidence type="ECO:0000313" key="2">
    <source>
        <dbReference type="EMBL" id="NWK54746.1"/>
    </source>
</evidence>
<evidence type="ECO:0000313" key="3">
    <source>
        <dbReference type="Proteomes" id="UP000557872"/>
    </source>
</evidence>
<evidence type="ECO:0008006" key="4">
    <source>
        <dbReference type="Google" id="ProtNLM"/>
    </source>
</evidence>
<feature type="transmembrane region" description="Helical" evidence="1">
    <location>
        <begin position="7"/>
        <end position="28"/>
    </location>
</feature>
<dbReference type="Proteomes" id="UP000557872">
    <property type="component" value="Unassembled WGS sequence"/>
</dbReference>
<keyword evidence="1" id="KW-0812">Transmembrane</keyword>
<sequence length="179" mass="20656">MKQANKIITFARIAIYLIALAGLSLWGWKQWQMAQSKKETAESSANAQSEENYILNQSEHIVLVTYFTSDQRCATCKTIEQLTQEAVSEGFAEQLSAKEVIFQTINFDRPENAHHIDHYQLAFKTVVVSERKKGKEVKWNKYDRVWDLVDQPKAFKSYLQSGIRQYLENPKQPNPTPDA</sequence>
<dbReference type="InterPro" id="IPR036249">
    <property type="entry name" value="Thioredoxin-like_sf"/>
</dbReference>
<keyword evidence="1" id="KW-1133">Transmembrane helix</keyword>
<comment type="caution">
    <text evidence="2">The sequence shown here is derived from an EMBL/GenBank/DDBJ whole genome shotgun (WGS) entry which is preliminary data.</text>
</comment>
<dbReference type="NCBIfam" id="NF040494">
    <property type="entry name" value="nitrored_ArsF"/>
    <property type="match status" value="1"/>
</dbReference>
<dbReference type="InterPro" id="IPR047698">
    <property type="entry name" value="ArsF-like"/>
</dbReference>
<dbReference type="EMBL" id="JACBAZ010000001">
    <property type="protein sequence ID" value="NWK54746.1"/>
    <property type="molecule type" value="Genomic_DNA"/>
</dbReference>
<accession>A0A851GBE9</accession>
<organism evidence="2 3">
    <name type="scientific">Oceaniferula marina</name>
    <dbReference type="NCBI Taxonomy" id="2748318"/>
    <lineage>
        <taxon>Bacteria</taxon>
        <taxon>Pseudomonadati</taxon>
        <taxon>Verrucomicrobiota</taxon>
        <taxon>Verrucomicrobiia</taxon>
        <taxon>Verrucomicrobiales</taxon>
        <taxon>Verrucomicrobiaceae</taxon>
        <taxon>Oceaniferula</taxon>
    </lineage>
</organism>